<keyword evidence="2" id="KW-0812">Transmembrane</keyword>
<comment type="caution">
    <text evidence="3">The sequence shown here is derived from an EMBL/GenBank/DDBJ whole genome shotgun (WGS) entry which is preliminary data.</text>
</comment>
<name>A0A8J3N3D4_9CHLR</name>
<evidence type="ECO:0000313" key="4">
    <source>
        <dbReference type="Proteomes" id="UP000597444"/>
    </source>
</evidence>
<accession>A0A8J3N3D4</accession>
<gene>
    <name evidence="3" type="ORF">KSF_030500</name>
</gene>
<feature type="compositionally biased region" description="Basic and acidic residues" evidence="1">
    <location>
        <begin position="24"/>
        <end position="35"/>
    </location>
</feature>
<evidence type="ECO:0000256" key="2">
    <source>
        <dbReference type="SAM" id="Phobius"/>
    </source>
</evidence>
<dbReference type="RefSeq" id="WP_220203811.1">
    <property type="nucleotide sequence ID" value="NZ_BNJK01000001.1"/>
</dbReference>
<keyword evidence="2" id="KW-1133">Transmembrane helix</keyword>
<feature type="transmembrane region" description="Helical" evidence="2">
    <location>
        <begin position="199"/>
        <end position="225"/>
    </location>
</feature>
<evidence type="ECO:0000256" key="1">
    <source>
        <dbReference type="SAM" id="MobiDB-lite"/>
    </source>
</evidence>
<keyword evidence="4" id="KW-1185">Reference proteome</keyword>
<reference evidence="3" key="1">
    <citation type="submission" date="2020-10" db="EMBL/GenBank/DDBJ databases">
        <title>Taxonomic study of unclassified bacteria belonging to the class Ktedonobacteria.</title>
        <authorList>
            <person name="Yabe S."/>
            <person name="Wang C.M."/>
            <person name="Zheng Y."/>
            <person name="Sakai Y."/>
            <person name="Cavaletti L."/>
            <person name="Monciardini P."/>
            <person name="Donadio S."/>
        </authorList>
    </citation>
    <scope>NUCLEOTIDE SEQUENCE</scope>
    <source>
        <strain evidence="3">ID150040</strain>
    </source>
</reference>
<protein>
    <recommendedName>
        <fullName evidence="5">VIT family protein</fullName>
    </recommendedName>
</protein>
<feature type="region of interest" description="Disordered" evidence="1">
    <location>
        <begin position="1"/>
        <end position="85"/>
    </location>
</feature>
<proteinExistence type="predicted"/>
<keyword evidence="2" id="KW-0472">Membrane</keyword>
<dbReference type="AlphaFoldDB" id="A0A8J3N3D4"/>
<sequence>MAYSSSSVRRDDFDDDAFPLANDWKTDEWKTDEPSGKWQITPPIVTGGRMAAVKVPGKPAGSERDPRYQGGQAVERGAQTAPQQGSTPLFRVSFFGPDQQWYSFTANKSGPSGSTGALAPQQVVTSPLVRPVANTPQPALHPAWNEPLVRGLDYQAPQAAPQPVEKEELGGKDRDFVLQIVQPALTGLMDGSVSTLAPIFAVAFVSHVAFTVFLVGMASALGAGISMAFSEALSDDGDLTGRGKPILRGIITGLATFLSGAGHTLPFLIPNVQIALYVTYIVVVIELFAIAGIRAKFFGTSWWLSIVQVVGGGALVVATSILLGSA</sequence>
<dbReference type="EMBL" id="BNJK01000001">
    <property type="protein sequence ID" value="GHO93002.1"/>
    <property type="molecule type" value="Genomic_DNA"/>
</dbReference>
<organism evidence="3 4">
    <name type="scientific">Reticulibacter mediterranei</name>
    <dbReference type="NCBI Taxonomy" id="2778369"/>
    <lineage>
        <taxon>Bacteria</taxon>
        <taxon>Bacillati</taxon>
        <taxon>Chloroflexota</taxon>
        <taxon>Ktedonobacteria</taxon>
        <taxon>Ktedonobacterales</taxon>
        <taxon>Reticulibacteraceae</taxon>
        <taxon>Reticulibacter</taxon>
    </lineage>
</organism>
<feature type="transmembrane region" description="Helical" evidence="2">
    <location>
        <begin position="274"/>
        <end position="295"/>
    </location>
</feature>
<dbReference type="Proteomes" id="UP000597444">
    <property type="component" value="Unassembled WGS sequence"/>
</dbReference>
<evidence type="ECO:0000313" key="3">
    <source>
        <dbReference type="EMBL" id="GHO93002.1"/>
    </source>
</evidence>
<feature type="transmembrane region" description="Helical" evidence="2">
    <location>
        <begin position="302"/>
        <end position="323"/>
    </location>
</feature>
<evidence type="ECO:0008006" key="5">
    <source>
        <dbReference type="Google" id="ProtNLM"/>
    </source>
</evidence>
<feature type="transmembrane region" description="Helical" evidence="2">
    <location>
        <begin position="246"/>
        <end position="268"/>
    </location>
</feature>